<dbReference type="EMBL" id="QENY01000015">
    <property type="protein sequence ID" value="PVX51684.1"/>
    <property type="molecule type" value="Genomic_DNA"/>
</dbReference>
<comment type="catalytic activity">
    <reaction evidence="1 6">
        <text>7,8-dihydroneopterin = 6-hydroxymethyl-7,8-dihydropterin + glycolaldehyde</text>
        <dbReference type="Rhea" id="RHEA:10540"/>
        <dbReference type="ChEBI" id="CHEBI:17001"/>
        <dbReference type="ChEBI" id="CHEBI:17071"/>
        <dbReference type="ChEBI" id="CHEBI:44841"/>
        <dbReference type="EC" id="4.1.2.25"/>
    </reaction>
</comment>
<evidence type="ECO:0000259" key="7">
    <source>
        <dbReference type="SMART" id="SM00905"/>
    </source>
</evidence>
<evidence type="ECO:0000256" key="5">
    <source>
        <dbReference type="ARBA" id="ARBA00023239"/>
    </source>
</evidence>
<dbReference type="InterPro" id="IPR006156">
    <property type="entry name" value="Dihydroneopterin_aldolase"/>
</dbReference>
<dbReference type="SUPFAM" id="SSF55620">
    <property type="entry name" value="Tetrahydrobiopterin biosynthesis enzymes-like"/>
    <property type="match status" value="1"/>
</dbReference>
<dbReference type="GO" id="GO:0046656">
    <property type="term" value="P:folic acid biosynthetic process"/>
    <property type="evidence" value="ECO:0007669"/>
    <property type="project" value="UniProtKB-UniRule"/>
</dbReference>
<dbReference type="Pfam" id="PF02152">
    <property type="entry name" value="FolB"/>
    <property type="match status" value="1"/>
</dbReference>
<protein>
    <recommendedName>
        <fullName evidence="6">7,8-dihydroneopterin aldolase</fullName>
        <ecNumber evidence="6">4.1.2.25</ecNumber>
    </recommendedName>
</protein>
<dbReference type="NCBIfam" id="TIGR00525">
    <property type="entry name" value="folB"/>
    <property type="match status" value="1"/>
</dbReference>
<dbReference type="GO" id="GO:0004150">
    <property type="term" value="F:dihydroneopterin aldolase activity"/>
    <property type="evidence" value="ECO:0007669"/>
    <property type="project" value="UniProtKB-UniRule"/>
</dbReference>
<dbReference type="Proteomes" id="UP000245870">
    <property type="component" value="Unassembled WGS sequence"/>
</dbReference>
<dbReference type="InterPro" id="IPR043133">
    <property type="entry name" value="GTP-CH-I_C/QueF"/>
</dbReference>
<reference evidence="8 9" key="1">
    <citation type="submission" date="2018-05" db="EMBL/GenBank/DDBJ databases">
        <title>Genomic Encyclopedia of Type Strains, Phase IV (KMG-IV): sequencing the most valuable type-strain genomes for metagenomic binning, comparative biology and taxonomic classification.</title>
        <authorList>
            <person name="Goeker M."/>
        </authorList>
    </citation>
    <scope>NUCLEOTIDE SEQUENCE [LARGE SCALE GENOMIC DNA]</scope>
    <source>
        <strain evidence="8 9">DSM 100333</strain>
    </source>
</reference>
<dbReference type="SMART" id="SM00905">
    <property type="entry name" value="FolB"/>
    <property type="match status" value="1"/>
</dbReference>
<dbReference type="InterPro" id="IPR006157">
    <property type="entry name" value="FolB_dom"/>
</dbReference>
<evidence type="ECO:0000256" key="4">
    <source>
        <dbReference type="ARBA" id="ARBA00022909"/>
    </source>
</evidence>
<keyword evidence="5 6" id="KW-0456">Lyase</keyword>
<evidence type="ECO:0000313" key="9">
    <source>
        <dbReference type="Proteomes" id="UP000245870"/>
    </source>
</evidence>
<dbReference type="GO" id="GO:0046654">
    <property type="term" value="P:tetrahydrofolate biosynthetic process"/>
    <property type="evidence" value="ECO:0007669"/>
    <property type="project" value="UniProtKB-UniRule"/>
</dbReference>
<evidence type="ECO:0000313" key="8">
    <source>
        <dbReference type="EMBL" id="PVX51684.1"/>
    </source>
</evidence>
<dbReference type="UniPathway" id="UPA00077">
    <property type="reaction ID" value="UER00154"/>
</dbReference>
<accession>A0A2U0U4Q7</accession>
<evidence type="ECO:0000256" key="2">
    <source>
        <dbReference type="ARBA" id="ARBA00005013"/>
    </source>
</evidence>
<evidence type="ECO:0000256" key="3">
    <source>
        <dbReference type="ARBA" id="ARBA00005708"/>
    </source>
</evidence>
<gene>
    <name evidence="8" type="ORF">C7379_11536</name>
</gene>
<keyword evidence="4 6" id="KW-0289">Folate biosynthesis</keyword>
<sequence>MLKDSYIYIQNLRFHAYHGVDAQEQLTGNDYVLNLRLQVDLERPMVSDDVADTVNYAQVYDIVRREMGIPSKLLEHVARRIGERIFCRWPEVVSLLLRLTKLNPPMGADCDGAGVELYLINDKTQR</sequence>
<feature type="domain" description="Dihydroneopterin aldolase/epimerase" evidence="7">
    <location>
        <begin position="7"/>
        <end position="119"/>
    </location>
</feature>
<dbReference type="RefSeq" id="WP_165815049.1">
    <property type="nucleotide sequence ID" value="NZ_CALDWB010000004.1"/>
</dbReference>
<organism evidence="8 9">
    <name type="scientific">Hallella colorans</name>
    <dbReference type="NCBI Taxonomy" id="1703337"/>
    <lineage>
        <taxon>Bacteria</taxon>
        <taxon>Pseudomonadati</taxon>
        <taxon>Bacteroidota</taxon>
        <taxon>Bacteroidia</taxon>
        <taxon>Bacteroidales</taxon>
        <taxon>Prevotellaceae</taxon>
        <taxon>Hallella</taxon>
    </lineage>
</organism>
<comment type="pathway">
    <text evidence="2 6">Cofactor biosynthesis; tetrahydrofolate biosynthesis; 2-amino-4-hydroxy-6-hydroxymethyl-7,8-dihydropteridine diphosphate from 7,8-dihydroneopterin triphosphate: step 3/4.</text>
</comment>
<dbReference type="PANTHER" id="PTHR42844:SF1">
    <property type="entry name" value="DIHYDRONEOPTERIN ALDOLASE 1-RELATED"/>
    <property type="match status" value="1"/>
</dbReference>
<dbReference type="EC" id="4.1.2.25" evidence="6"/>
<comment type="similarity">
    <text evidence="3 6">Belongs to the DHNA family.</text>
</comment>
<dbReference type="GO" id="GO:0005737">
    <property type="term" value="C:cytoplasm"/>
    <property type="evidence" value="ECO:0007669"/>
    <property type="project" value="TreeGrafter"/>
</dbReference>
<comment type="function">
    <text evidence="6">Catalyzes the conversion of 7,8-dihydroneopterin to 6-hydroxymethyl-7,8-dihydropterin.</text>
</comment>
<dbReference type="NCBIfam" id="TIGR00526">
    <property type="entry name" value="folB_dom"/>
    <property type="match status" value="1"/>
</dbReference>
<dbReference type="Gene3D" id="3.30.1130.10">
    <property type="match status" value="1"/>
</dbReference>
<evidence type="ECO:0000256" key="6">
    <source>
        <dbReference type="RuleBase" id="RU362079"/>
    </source>
</evidence>
<keyword evidence="9" id="KW-1185">Reference proteome</keyword>
<dbReference type="AlphaFoldDB" id="A0A2U0U4Q7"/>
<name>A0A2U0U4Q7_9BACT</name>
<evidence type="ECO:0000256" key="1">
    <source>
        <dbReference type="ARBA" id="ARBA00001353"/>
    </source>
</evidence>
<comment type="caution">
    <text evidence="8">The sequence shown here is derived from an EMBL/GenBank/DDBJ whole genome shotgun (WGS) entry which is preliminary data.</text>
</comment>
<dbReference type="PANTHER" id="PTHR42844">
    <property type="entry name" value="DIHYDRONEOPTERIN ALDOLASE 1-RELATED"/>
    <property type="match status" value="1"/>
</dbReference>
<proteinExistence type="inferred from homology"/>